<dbReference type="KEGG" id="pspi:PS2015_1966"/>
<protein>
    <recommendedName>
        <fullName evidence="3">Phage protein</fullName>
    </recommendedName>
</protein>
<evidence type="ECO:0000313" key="1">
    <source>
        <dbReference type="EMBL" id="ALO46608.1"/>
    </source>
</evidence>
<name>A0A0S2KE75_9GAMM</name>
<dbReference type="AlphaFoldDB" id="A0A0S2KE75"/>
<dbReference type="OrthoDB" id="2231510at2"/>
<keyword evidence="2" id="KW-1185">Reference proteome</keyword>
<reference evidence="1 2" key="1">
    <citation type="submission" date="2015-11" db="EMBL/GenBank/DDBJ databases">
        <authorList>
            <person name="Zhang Y."/>
            <person name="Guo Z."/>
        </authorList>
    </citation>
    <scope>NUCLEOTIDE SEQUENCE [LARGE SCALE GENOMIC DNA]</scope>
    <source>
        <strain evidence="1 2">KCTC 32221</strain>
    </source>
</reference>
<accession>A0A0S2KE75</accession>
<sequence length="84" mass="9121">MKNSLTDLNDHLFCQLERLGDENASPDQIELEIERAKAIAGVADRVIHNAAIILKAREQANGGNVTLGNSKTDHLLALENESDA</sequence>
<evidence type="ECO:0000313" key="2">
    <source>
        <dbReference type="Proteomes" id="UP000065641"/>
    </source>
</evidence>
<organism evidence="1 2">
    <name type="scientific">Pseudohongiella spirulinae</name>
    <dbReference type="NCBI Taxonomy" id="1249552"/>
    <lineage>
        <taxon>Bacteria</taxon>
        <taxon>Pseudomonadati</taxon>
        <taxon>Pseudomonadota</taxon>
        <taxon>Gammaproteobacteria</taxon>
        <taxon>Pseudomonadales</taxon>
        <taxon>Pseudohongiellaceae</taxon>
        <taxon>Pseudohongiella</taxon>
    </lineage>
</organism>
<gene>
    <name evidence="1" type="ORF">PS2015_1966</name>
</gene>
<evidence type="ECO:0008006" key="3">
    <source>
        <dbReference type="Google" id="ProtNLM"/>
    </source>
</evidence>
<dbReference type="RefSeq" id="WP_058022081.1">
    <property type="nucleotide sequence ID" value="NZ_CP013189.1"/>
</dbReference>
<dbReference type="EMBL" id="CP013189">
    <property type="protein sequence ID" value="ALO46608.1"/>
    <property type="molecule type" value="Genomic_DNA"/>
</dbReference>
<dbReference type="STRING" id="1249552.PS2015_1966"/>
<proteinExistence type="predicted"/>
<dbReference type="Proteomes" id="UP000065641">
    <property type="component" value="Chromosome"/>
</dbReference>